<sequence>MANIVAICISEKKGVGKTQIEEINLIEEFGLENDAHGGKWHRQVSLLEKEKIEDFIARGGKVKYGDFGENFVTEGLDLEKIQVGDKITIGDSLLEITQKGKQCHVKCNIFKMVGDCIMPKNGVFARVLKGGHVKIGEEIQLINE</sequence>
<dbReference type="GO" id="GO:0030170">
    <property type="term" value="F:pyridoxal phosphate binding"/>
    <property type="evidence" value="ECO:0007669"/>
    <property type="project" value="InterPro"/>
</dbReference>
<keyword evidence="3" id="KW-1185">Reference proteome</keyword>
<dbReference type="InterPro" id="IPR005302">
    <property type="entry name" value="MoCF_Sase_C"/>
</dbReference>
<dbReference type="AlphaFoldDB" id="A0A174B622"/>
<accession>A0A174B622</accession>
<evidence type="ECO:0000313" key="2">
    <source>
        <dbReference type="EMBL" id="OBY12399.1"/>
    </source>
</evidence>
<proteinExistence type="predicted"/>
<protein>
    <submittedName>
        <fullName evidence="2">Molybdenum cofactor sulfurase</fullName>
    </submittedName>
</protein>
<dbReference type="eggNOG" id="COG2258">
    <property type="taxonomic scope" value="Bacteria"/>
</dbReference>
<evidence type="ECO:0000259" key="1">
    <source>
        <dbReference type="PROSITE" id="PS51340"/>
    </source>
</evidence>
<dbReference type="PROSITE" id="PS51340">
    <property type="entry name" value="MOSC"/>
    <property type="match status" value="1"/>
</dbReference>
<dbReference type="OrthoDB" id="9789048at2"/>
<dbReference type="PANTHER" id="PTHR36930">
    <property type="entry name" value="METAL-SULFUR CLUSTER BIOSYNTHESIS PROTEINS YUAD-RELATED"/>
    <property type="match status" value="1"/>
</dbReference>
<dbReference type="InterPro" id="IPR011037">
    <property type="entry name" value="Pyrv_Knase-like_insert_dom_sf"/>
</dbReference>
<dbReference type="EMBL" id="MAPZ01000009">
    <property type="protein sequence ID" value="OBY12399.1"/>
    <property type="molecule type" value="Genomic_DNA"/>
</dbReference>
<dbReference type="PANTHER" id="PTHR36930:SF1">
    <property type="entry name" value="MOSC DOMAIN-CONTAINING PROTEIN"/>
    <property type="match status" value="1"/>
</dbReference>
<dbReference type="RefSeq" id="WP_027099701.1">
    <property type="nucleotide sequence ID" value="NZ_CABHIH010000001.1"/>
</dbReference>
<evidence type="ECO:0000313" key="3">
    <source>
        <dbReference type="Proteomes" id="UP000092714"/>
    </source>
</evidence>
<dbReference type="InterPro" id="IPR052716">
    <property type="entry name" value="MOSC_domain"/>
</dbReference>
<dbReference type="Gene3D" id="2.40.33.20">
    <property type="entry name" value="PK beta-barrel domain-like"/>
    <property type="match status" value="1"/>
</dbReference>
<dbReference type="GO" id="GO:0003824">
    <property type="term" value="F:catalytic activity"/>
    <property type="evidence" value="ECO:0007669"/>
    <property type="project" value="InterPro"/>
</dbReference>
<feature type="domain" description="MOSC" evidence="1">
    <location>
        <begin position="18"/>
        <end position="142"/>
    </location>
</feature>
<dbReference type="Proteomes" id="UP000092714">
    <property type="component" value="Unassembled WGS sequence"/>
</dbReference>
<dbReference type="GO" id="GO:0030151">
    <property type="term" value="F:molybdenum ion binding"/>
    <property type="evidence" value="ECO:0007669"/>
    <property type="project" value="InterPro"/>
</dbReference>
<dbReference type="Pfam" id="PF03473">
    <property type="entry name" value="MOSC"/>
    <property type="match status" value="1"/>
</dbReference>
<name>A0A174B622_9CLOT</name>
<reference evidence="2 3" key="1">
    <citation type="submission" date="2016-06" db="EMBL/GenBank/DDBJ databases">
        <authorList>
            <person name="Kjaerup R.B."/>
            <person name="Dalgaard T.S."/>
            <person name="Juul-Madsen H.R."/>
        </authorList>
    </citation>
    <scope>NUCLEOTIDE SEQUENCE [LARGE SCALE GENOMIC DNA]</scope>
    <source>
        <strain evidence="2 3">373-A1</strain>
    </source>
</reference>
<gene>
    <name evidence="2" type="ORF">CP373A1_02055</name>
</gene>
<comment type="caution">
    <text evidence="2">The sequence shown here is derived from an EMBL/GenBank/DDBJ whole genome shotgun (WGS) entry which is preliminary data.</text>
</comment>
<dbReference type="GeneID" id="42777543"/>
<dbReference type="SUPFAM" id="SSF50800">
    <property type="entry name" value="PK beta-barrel domain-like"/>
    <property type="match status" value="1"/>
</dbReference>
<organism evidence="2 3">
    <name type="scientific">Clostridium paraputrificum</name>
    <dbReference type="NCBI Taxonomy" id="29363"/>
    <lineage>
        <taxon>Bacteria</taxon>
        <taxon>Bacillati</taxon>
        <taxon>Bacillota</taxon>
        <taxon>Clostridia</taxon>
        <taxon>Eubacteriales</taxon>
        <taxon>Clostridiaceae</taxon>
        <taxon>Clostridium</taxon>
    </lineage>
</organism>